<comment type="caution">
    <text evidence="1">The sequence shown here is derived from an EMBL/GenBank/DDBJ whole genome shotgun (WGS) entry which is preliminary data.</text>
</comment>
<keyword evidence="2" id="KW-1185">Reference proteome</keyword>
<dbReference type="OrthoDB" id="388595at2"/>
<dbReference type="Proteomes" id="UP000239785">
    <property type="component" value="Unassembled WGS sequence"/>
</dbReference>
<sequence>MNNDLKISVDKLKKIIKLIKTKTLNDQELENLMSFISQLIDNHFFKSSNLVNKLNKNLIKNNRIIDIKINSDSEIISSKDAHEFLYLLKTFFSLALSKKMFFNIYIFTEVNMIINYYIINSIKDKSYDSFNNRFKINELEYHNQVVMYKYLFSIFDKLIYISGFIVEKYNLTKHEIARDLKFVKDFDKVAQPFFKNSLKKENTKIYLKLLNQSSSWHFLRKLRNNLEHSFSDNKSEFNISLETEMLFVLIARTLIQIHNDFKNDKELFKLIDMSQKVS</sequence>
<proteinExistence type="predicted"/>
<dbReference type="RefSeq" id="WP_104207948.1">
    <property type="nucleotide sequence ID" value="NZ_PHNF01000001.1"/>
</dbReference>
<reference evidence="1 2" key="1">
    <citation type="submission" date="2017-11" db="EMBL/GenBank/DDBJ databases">
        <title>Genome sequence of Mesoplasma corruscae ELCA-2 (ATCC 49579).</title>
        <authorList>
            <person name="Lo W.-S."/>
            <person name="Kuo C.-H."/>
        </authorList>
    </citation>
    <scope>NUCLEOTIDE SEQUENCE [LARGE SCALE GENOMIC DNA]</scope>
    <source>
        <strain evidence="1 2">ELCA-2</strain>
    </source>
</reference>
<evidence type="ECO:0000313" key="2">
    <source>
        <dbReference type="Proteomes" id="UP000239785"/>
    </source>
</evidence>
<accession>A0A2S5RHZ8</accession>
<gene>
    <name evidence="1" type="ORF">MCORR_v1c04160</name>
</gene>
<dbReference type="AlphaFoldDB" id="A0A2S5RHZ8"/>
<name>A0A2S5RHZ8_9MOLU</name>
<evidence type="ECO:0000313" key="1">
    <source>
        <dbReference type="EMBL" id="PPE06785.1"/>
    </source>
</evidence>
<protein>
    <submittedName>
        <fullName evidence="1">Uncharacterized protein</fullName>
    </submittedName>
</protein>
<organism evidence="1 2">
    <name type="scientific">Mesoplasma corruscae</name>
    <dbReference type="NCBI Taxonomy" id="216874"/>
    <lineage>
        <taxon>Bacteria</taxon>
        <taxon>Bacillati</taxon>
        <taxon>Mycoplasmatota</taxon>
        <taxon>Mollicutes</taxon>
        <taxon>Entomoplasmatales</taxon>
        <taxon>Entomoplasmataceae</taxon>
        <taxon>Mesoplasma</taxon>
    </lineage>
</organism>
<dbReference type="EMBL" id="PHNF01000001">
    <property type="protein sequence ID" value="PPE06785.1"/>
    <property type="molecule type" value="Genomic_DNA"/>
</dbReference>